<comment type="caution">
    <text evidence="2">The sequence shown here is derived from an EMBL/GenBank/DDBJ whole genome shotgun (WGS) entry which is preliminary data.</text>
</comment>
<dbReference type="InterPro" id="IPR003795">
    <property type="entry name" value="DUF192"/>
</dbReference>
<dbReference type="PATRIC" id="fig|935700.4.peg.2536"/>
<dbReference type="PANTHER" id="PTHR37953">
    <property type="entry name" value="UPF0127 PROTEIN MJ1496"/>
    <property type="match status" value="1"/>
</dbReference>
<dbReference type="STRING" id="935700.jaqu_24620"/>
<evidence type="ECO:0008006" key="4">
    <source>
        <dbReference type="Google" id="ProtNLM"/>
    </source>
</evidence>
<dbReference type="AlphaFoldDB" id="A0A0D1EJ12"/>
<dbReference type="InterPro" id="IPR038695">
    <property type="entry name" value="Saro_0823-like_sf"/>
</dbReference>
<dbReference type="Pfam" id="PF02643">
    <property type="entry name" value="DUF192"/>
    <property type="match status" value="1"/>
</dbReference>
<evidence type="ECO:0000313" key="3">
    <source>
        <dbReference type="Proteomes" id="UP000032232"/>
    </source>
</evidence>
<dbReference type="EMBL" id="JYFE01000043">
    <property type="protein sequence ID" value="KIT15785.1"/>
    <property type="molecule type" value="Genomic_DNA"/>
</dbReference>
<evidence type="ECO:0000256" key="1">
    <source>
        <dbReference type="SAM" id="SignalP"/>
    </source>
</evidence>
<organism evidence="2 3">
    <name type="scientific">Jannaschia aquimarina</name>
    <dbReference type="NCBI Taxonomy" id="935700"/>
    <lineage>
        <taxon>Bacteria</taxon>
        <taxon>Pseudomonadati</taxon>
        <taxon>Pseudomonadota</taxon>
        <taxon>Alphaproteobacteria</taxon>
        <taxon>Rhodobacterales</taxon>
        <taxon>Roseobacteraceae</taxon>
        <taxon>Jannaschia</taxon>
    </lineage>
</organism>
<sequence>MGIHRLVLGVAAALAFAGSAVAAECRSDKVDVRGPWGTAQFTVELALNPTDQARGLMFRESLPRMGGMLFVYPRATELGFWMRNTLIPLDMIFADETGTVIKVHAEARPGDETVIRSEGDALSVLEINGGLAERLGIGPGDVIRSPALPQDGAAWPCDETASQG</sequence>
<dbReference type="RefSeq" id="WP_084629805.1">
    <property type="nucleotide sequence ID" value="NZ_FZPF01000007.1"/>
</dbReference>
<protein>
    <recommendedName>
        <fullName evidence="4">ACR</fullName>
    </recommendedName>
</protein>
<dbReference type="Gene3D" id="2.60.120.1140">
    <property type="entry name" value="Protein of unknown function DUF192"/>
    <property type="match status" value="1"/>
</dbReference>
<accession>A0A0D1EJ12</accession>
<reference evidence="2 3" key="1">
    <citation type="submission" date="2015-02" db="EMBL/GenBank/DDBJ databases">
        <title>Genome Sequence of Jannaschia aquimarina DSM28248, a member of the Roseobacter clade.</title>
        <authorList>
            <person name="Voget S."/>
            <person name="Daniel R."/>
        </authorList>
    </citation>
    <scope>NUCLEOTIDE SEQUENCE [LARGE SCALE GENOMIC DNA]</scope>
    <source>
        <strain evidence="2 3">GSW-M26</strain>
    </source>
</reference>
<proteinExistence type="predicted"/>
<dbReference type="Proteomes" id="UP000032232">
    <property type="component" value="Unassembled WGS sequence"/>
</dbReference>
<dbReference type="PANTHER" id="PTHR37953:SF1">
    <property type="entry name" value="UPF0127 PROTEIN MJ1496"/>
    <property type="match status" value="1"/>
</dbReference>
<gene>
    <name evidence="2" type="ORF">jaqu_24620</name>
</gene>
<feature type="chain" id="PRO_5002230360" description="ACR" evidence="1">
    <location>
        <begin position="23"/>
        <end position="164"/>
    </location>
</feature>
<name>A0A0D1EJ12_9RHOB</name>
<keyword evidence="3" id="KW-1185">Reference proteome</keyword>
<keyword evidence="1" id="KW-0732">Signal</keyword>
<feature type="signal peptide" evidence="1">
    <location>
        <begin position="1"/>
        <end position="22"/>
    </location>
</feature>
<evidence type="ECO:0000313" key="2">
    <source>
        <dbReference type="EMBL" id="KIT15785.1"/>
    </source>
</evidence>